<dbReference type="InterPro" id="IPR025476">
    <property type="entry name" value="Helitron_helicase-like"/>
</dbReference>
<feature type="non-terminal residue" evidence="4">
    <location>
        <position position="1"/>
    </location>
</feature>
<gene>
    <name evidence="4" type="ORF">OXX778_LOCUS12354</name>
</gene>
<dbReference type="EMBL" id="CAJNOC010002227">
    <property type="protein sequence ID" value="CAF0920355.1"/>
    <property type="molecule type" value="Genomic_DNA"/>
</dbReference>
<accession>A0A814AXB0</accession>
<dbReference type="InterPro" id="IPR010285">
    <property type="entry name" value="DNA_helicase_pif1-like_DEAD"/>
</dbReference>
<keyword evidence="1" id="KW-0347">Helicase</keyword>
<dbReference type="GO" id="GO:0043139">
    <property type="term" value="F:5'-3' DNA helicase activity"/>
    <property type="evidence" value="ECO:0007669"/>
    <property type="project" value="UniProtKB-EC"/>
</dbReference>
<evidence type="ECO:0000313" key="4">
    <source>
        <dbReference type="EMBL" id="CAF0920355.1"/>
    </source>
</evidence>
<dbReference type="GO" id="GO:0005524">
    <property type="term" value="F:ATP binding"/>
    <property type="evidence" value="ECO:0007669"/>
    <property type="project" value="UniProtKB-KW"/>
</dbReference>
<evidence type="ECO:0000259" key="3">
    <source>
        <dbReference type="Pfam" id="PF14214"/>
    </source>
</evidence>
<evidence type="ECO:0000313" key="5">
    <source>
        <dbReference type="Proteomes" id="UP000663879"/>
    </source>
</evidence>
<dbReference type="GO" id="GO:0006310">
    <property type="term" value="P:DNA recombination"/>
    <property type="evidence" value="ECO:0007669"/>
    <property type="project" value="UniProtKB-KW"/>
</dbReference>
<dbReference type="GO" id="GO:0000723">
    <property type="term" value="P:telomere maintenance"/>
    <property type="evidence" value="ECO:0007669"/>
    <property type="project" value="InterPro"/>
</dbReference>
<keyword evidence="1" id="KW-0067">ATP-binding</keyword>
<dbReference type="OrthoDB" id="416437at2759"/>
<keyword evidence="1" id="KW-0227">DNA damage</keyword>
<name>A0A814AXB0_9BILA</name>
<dbReference type="EC" id="5.6.2.3" evidence="1"/>
<dbReference type="PANTHER" id="PTHR47642:SF5">
    <property type="entry name" value="ATP-DEPENDENT DNA HELICASE"/>
    <property type="match status" value="1"/>
</dbReference>
<dbReference type="Pfam" id="PF14214">
    <property type="entry name" value="Helitron_like_N"/>
    <property type="match status" value="1"/>
</dbReference>
<comment type="caution">
    <text evidence="4">The sequence shown here is derived from an EMBL/GenBank/DDBJ whole genome shotgun (WGS) entry which is preliminary data.</text>
</comment>
<evidence type="ECO:0000256" key="1">
    <source>
        <dbReference type="RuleBase" id="RU363044"/>
    </source>
</evidence>
<comment type="catalytic activity">
    <reaction evidence="1">
        <text>ATP + H2O = ADP + phosphate + H(+)</text>
        <dbReference type="Rhea" id="RHEA:13065"/>
        <dbReference type="ChEBI" id="CHEBI:15377"/>
        <dbReference type="ChEBI" id="CHEBI:15378"/>
        <dbReference type="ChEBI" id="CHEBI:30616"/>
        <dbReference type="ChEBI" id="CHEBI:43474"/>
        <dbReference type="ChEBI" id="CHEBI:456216"/>
        <dbReference type="EC" id="5.6.2.3"/>
    </reaction>
</comment>
<dbReference type="GO" id="GO:0006281">
    <property type="term" value="P:DNA repair"/>
    <property type="evidence" value="ECO:0007669"/>
    <property type="project" value="UniProtKB-KW"/>
</dbReference>
<dbReference type="SUPFAM" id="SSF52540">
    <property type="entry name" value="P-loop containing nucleoside triphosphate hydrolases"/>
    <property type="match status" value="1"/>
</dbReference>
<keyword evidence="1" id="KW-0547">Nucleotide-binding</keyword>
<comment type="cofactor">
    <cofactor evidence="1">
        <name>Mg(2+)</name>
        <dbReference type="ChEBI" id="CHEBI:18420"/>
    </cofactor>
</comment>
<dbReference type="InterPro" id="IPR051055">
    <property type="entry name" value="PIF1_helicase"/>
</dbReference>
<comment type="similarity">
    <text evidence="1">Belongs to the helicase family.</text>
</comment>
<dbReference type="AlphaFoldDB" id="A0A814AXB0"/>
<dbReference type="Gene3D" id="3.40.50.300">
    <property type="entry name" value="P-loop containing nucleotide triphosphate hydrolases"/>
    <property type="match status" value="2"/>
</dbReference>
<dbReference type="InterPro" id="IPR027417">
    <property type="entry name" value="P-loop_NTPase"/>
</dbReference>
<feature type="domain" description="Helitron helicase-like" evidence="3">
    <location>
        <begin position="279"/>
        <end position="389"/>
    </location>
</feature>
<keyword evidence="1" id="KW-0234">DNA repair</keyword>
<dbReference type="GO" id="GO:0016787">
    <property type="term" value="F:hydrolase activity"/>
    <property type="evidence" value="ECO:0007669"/>
    <property type="project" value="UniProtKB-KW"/>
</dbReference>
<organism evidence="4 5">
    <name type="scientific">Brachionus calyciflorus</name>
    <dbReference type="NCBI Taxonomy" id="104777"/>
    <lineage>
        <taxon>Eukaryota</taxon>
        <taxon>Metazoa</taxon>
        <taxon>Spiralia</taxon>
        <taxon>Gnathifera</taxon>
        <taxon>Rotifera</taxon>
        <taxon>Eurotatoria</taxon>
        <taxon>Monogononta</taxon>
        <taxon>Pseudotrocha</taxon>
        <taxon>Ploima</taxon>
        <taxon>Brachionidae</taxon>
        <taxon>Brachionus</taxon>
    </lineage>
</organism>
<keyword evidence="1" id="KW-0378">Hydrolase</keyword>
<dbReference type="PANTHER" id="PTHR47642">
    <property type="entry name" value="ATP-DEPENDENT DNA HELICASE"/>
    <property type="match status" value="1"/>
</dbReference>
<protein>
    <recommendedName>
        <fullName evidence="1">ATP-dependent DNA helicase</fullName>
        <ecNumber evidence="1">5.6.2.3</ecNumber>
    </recommendedName>
</protein>
<evidence type="ECO:0000259" key="2">
    <source>
        <dbReference type="Pfam" id="PF05970"/>
    </source>
</evidence>
<sequence>GKDKIISDQMSEIIVTSELDSSIVSEDQNNIENTKIQGSNENSIKKIILSEENQLDSMKDSAFNNDDQRDSTCVIFNSKKERLNEIDETVNKISVIKSKTTEGRKRSIQECHEMKNIREAMKCLKNNNCLNKECLANIEKLDSYVTEDYEGSKKKRQYLEKIDSTIGYSLQKDSRDNIQKIEVKANDDFIEPKIFPHLFPDGKGHFIKNMAVTLAQYFRNRLLHVDSRWRDDRYYIFYAYDRLTRERISSVNSLIKSRSKLAEEKNAGNILDNYFEFGNSVPRSITGSKAYWKSKYYVLVSMVNKHGMPALFITLTANDSWVELKKFLSKKKNSAAIFNPVVVCEFFFRKLNLIMRDITSGKEIFGKVDHYWSRIECQNKGSLHAHILLWIRNVNKDLVSAEIPRGDDDETLLLRTYCKYGFPFKLCDKDFIDENLKNIYKRTNNEDLNVGTYNKMLLLLWDGHVNVQYCTKRGLEQYLVKYISKVEPTFVAKETNKDTNEVTNYFDLRIVSSVEAAAYILGHHFVQSNMKVLFIPTCWHDEQFKFLKKRDELIDLDPNDRNIFKDSLYDHYLNRPYSDETNHHTFFEYHQEFQIYIKATKTKVPKSRSDHILTDKNGNKIVKRKKPIITRSNYYDETDEECFIQKIMKISGESDPDIEYLTEKNYKESKNILDLNIVNNRQYIIDNFDSAEIEELIFNDPKIYSDKNEELIDDFNLNNIEIVDKANINYEDGSLLKLDEKLPTLISEIKSNYELLTACQKKVVDSIRNNEYQQLLYFIFGAAGTGKSFLIKYINNYLLYKNIYISKLATTGLAARNINGLTWNIIKNSEVLIVDEVSMLNDKILNRINEILQVVTKCNTLFCGKSLIFFGDFFQLPAISTISIPVKQLYESELFTKNFMPFLLETNVRQKYDIEFQNFLNNCRFGRLTEVDIDYTNEFVVLDMQLQMNTVI</sequence>
<proteinExistence type="inferred from homology"/>
<keyword evidence="1" id="KW-0233">DNA recombination</keyword>
<dbReference type="Pfam" id="PF05970">
    <property type="entry name" value="PIF1"/>
    <property type="match status" value="2"/>
</dbReference>
<keyword evidence="5" id="KW-1185">Reference proteome</keyword>
<feature type="domain" description="DNA helicase Pif1-like DEAD-box helicase" evidence="2">
    <location>
        <begin position="824"/>
        <end position="927"/>
    </location>
</feature>
<dbReference type="Proteomes" id="UP000663879">
    <property type="component" value="Unassembled WGS sequence"/>
</dbReference>
<feature type="domain" description="DNA helicase Pif1-like DEAD-box helicase" evidence="2">
    <location>
        <begin position="756"/>
        <end position="822"/>
    </location>
</feature>
<reference evidence="4" key="1">
    <citation type="submission" date="2021-02" db="EMBL/GenBank/DDBJ databases">
        <authorList>
            <person name="Nowell W R."/>
        </authorList>
    </citation>
    <scope>NUCLEOTIDE SEQUENCE</scope>
    <source>
        <strain evidence="4">Ploen Becks lab</strain>
    </source>
</reference>